<proteinExistence type="predicted"/>
<keyword evidence="1" id="KW-0472">Membrane</keyword>
<evidence type="ECO:0000313" key="2">
    <source>
        <dbReference type="EMBL" id="MDR7134879.1"/>
    </source>
</evidence>
<name>A0ABU1WB93_9GAMM</name>
<keyword evidence="1" id="KW-1133">Transmembrane helix</keyword>
<dbReference type="Proteomes" id="UP001251524">
    <property type="component" value="Unassembled WGS sequence"/>
</dbReference>
<reference evidence="2 3" key="1">
    <citation type="submission" date="2023-07" db="EMBL/GenBank/DDBJ databases">
        <title>Sorghum-associated microbial communities from plants grown in Nebraska, USA.</title>
        <authorList>
            <person name="Schachtman D."/>
        </authorList>
    </citation>
    <scope>NUCLEOTIDE SEQUENCE [LARGE SCALE GENOMIC DNA]</scope>
    <source>
        <strain evidence="2 3">BE198</strain>
    </source>
</reference>
<protein>
    <recommendedName>
        <fullName evidence="4">Transmembrane protein</fullName>
    </recommendedName>
</protein>
<evidence type="ECO:0008006" key="4">
    <source>
        <dbReference type="Google" id="ProtNLM"/>
    </source>
</evidence>
<feature type="transmembrane region" description="Helical" evidence="1">
    <location>
        <begin position="118"/>
        <end position="139"/>
    </location>
</feature>
<feature type="transmembrane region" description="Helical" evidence="1">
    <location>
        <begin position="12"/>
        <end position="37"/>
    </location>
</feature>
<dbReference type="RefSeq" id="WP_310061937.1">
    <property type="nucleotide sequence ID" value="NZ_JAVDVY010000002.1"/>
</dbReference>
<comment type="caution">
    <text evidence="2">The sequence shown here is derived from an EMBL/GenBank/DDBJ whole genome shotgun (WGS) entry which is preliminary data.</text>
</comment>
<evidence type="ECO:0000313" key="3">
    <source>
        <dbReference type="Proteomes" id="UP001251524"/>
    </source>
</evidence>
<feature type="transmembrane region" description="Helical" evidence="1">
    <location>
        <begin position="71"/>
        <end position="98"/>
    </location>
</feature>
<organism evidence="2 3">
    <name type="scientific">Lysobacter niastensis</name>
    <dbReference type="NCBI Taxonomy" id="380629"/>
    <lineage>
        <taxon>Bacteria</taxon>
        <taxon>Pseudomonadati</taxon>
        <taxon>Pseudomonadota</taxon>
        <taxon>Gammaproteobacteria</taxon>
        <taxon>Lysobacterales</taxon>
        <taxon>Lysobacteraceae</taxon>
        <taxon>Lysobacter</taxon>
    </lineage>
</organism>
<accession>A0ABU1WB93</accession>
<sequence length="140" mass="14954">MTSPTPPPARSAFWLSWMLLLLGTAGFAAIWIVLSLFNDAQNSWMAVLGALDVAWMLRLGRYPAGPRRMTLALIATAAIVALANWGIIASQLGLVLGLQPWESAIKLGPNLAWTLFQLANGATDLVLYAIALVVAVIAAR</sequence>
<keyword evidence="3" id="KW-1185">Reference proteome</keyword>
<gene>
    <name evidence="2" type="ORF">J2X06_002088</name>
</gene>
<keyword evidence="1" id="KW-0812">Transmembrane</keyword>
<dbReference type="EMBL" id="JAVDVY010000002">
    <property type="protein sequence ID" value="MDR7134879.1"/>
    <property type="molecule type" value="Genomic_DNA"/>
</dbReference>
<evidence type="ECO:0000256" key="1">
    <source>
        <dbReference type="SAM" id="Phobius"/>
    </source>
</evidence>